<accession>A0A3M7P2B1</accession>
<dbReference type="AlphaFoldDB" id="A0A3M7P2B1"/>
<gene>
    <name evidence="1" type="ORF">BpHYR1_032903</name>
</gene>
<organism evidence="1 2">
    <name type="scientific">Brachionus plicatilis</name>
    <name type="common">Marine rotifer</name>
    <name type="synonym">Brachionus muelleri</name>
    <dbReference type="NCBI Taxonomy" id="10195"/>
    <lineage>
        <taxon>Eukaryota</taxon>
        <taxon>Metazoa</taxon>
        <taxon>Spiralia</taxon>
        <taxon>Gnathifera</taxon>
        <taxon>Rotifera</taxon>
        <taxon>Eurotatoria</taxon>
        <taxon>Monogononta</taxon>
        <taxon>Pseudotrocha</taxon>
        <taxon>Ploima</taxon>
        <taxon>Brachionidae</taxon>
        <taxon>Brachionus</taxon>
    </lineage>
</organism>
<proteinExistence type="predicted"/>
<sequence>MTCQICKTIILILHKDLLVSKKNPDFFEQVVVKLQPVFNRDYTAICKIRGIKRSLMKNKYS</sequence>
<comment type="caution">
    <text evidence="1">The sequence shown here is derived from an EMBL/GenBank/DDBJ whole genome shotgun (WGS) entry which is preliminary data.</text>
</comment>
<evidence type="ECO:0000313" key="2">
    <source>
        <dbReference type="Proteomes" id="UP000276133"/>
    </source>
</evidence>
<reference evidence="1 2" key="1">
    <citation type="journal article" date="2018" name="Sci. Rep.">
        <title>Genomic signatures of local adaptation to the degree of environmental predictability in rotifers.</title>
        <authorList>
            <person name="Franch-Gras L."/>
            <person name="Hahn C."/>
            <person name="Garcia-Roger E.M."/>
            <person name="Carmona M.J."/>
            <person name="Serra M."/>
            <person name="Gomez A."/>
        </authorList>
    </citation>
    <scope>NUCLEOTIDE SEQUENCE [LARGE SCALE GENOMIC DNA]</scope>
    <source>
        <strain evidence="1">HYR1</strain>
    </source>
</reference>
<protein>
    <submittedName>
        <fullName evidence="1">Uncharacterized protein</fullName>
    </submittedName>
</protein>
<evidence type="ECO:0000313" key="1">
    <source>
        <dbReference type="EMBL" id="RMZ93178.1"/>
    </source>
</evidence>
<dbReference type="EMBL" id="REGN01014015">
    <property type="protein sequence ID" value="RMZ93178.1"/>
    <property type="molecule type" value="Genomic_DNA"/>
</dbReference>
<keyword evidence="2" id="KW-1185">Reference proteome</keyword>
<name>A0A3M7P2B1_BRAPC</name>
<dbReference type="Proteomes" id="UP000276133">
    <property type="component" value="Unassembled WGS sequence"/>
</dbReference>